<feature type="region of interest" description="Disordered" evidence="1">
    <location>
        <begin position="1"/>
        <end position="29"/>
    </location>
</feature>
<keyword evidence="3" id="KW-1185">Reference proteome</keyword>
<organism evidence="2 3">
    <name type="scientific">Anopheles minimus</name>
    <dbReference type="NCBI Taxonomy" id="112268"/>
    <lineage>
        <taxon>Eukaryota</taxon>
        <taxon>Metazoa</taxon>
        <taxon>Ecdysozoa</taxon>
        <taxon>Arthropoda</taxon>
        <taxon>Hexapoda</taxon>
        <taxon>Insecta</taxon>
        <taxon>Pterygota</taxon>
        <taxon>Neoptera</taxon>
        <taxon>Endopterygota</taxon>
        <taxon>Diptera</taxon>
        <taxon>Nematocera</taxon>
        <taxon>Culicoidea</taxon>
        <taxon>Culicidae</taxon>
        <taxon>Anophelinae</taxon>
        <taxon>Anopheles</taxon>
    </lineage>
</organism>
<evidence type="ECO:0000313" key="3">
    <source>
        <dbReference type="Proteomes" id="UP000075920"/>
    </source>
</evidence>
<reference evidence="2" key="2">
    <citation type="submission" date="2020-05" db="UniProtKB">
        <authorList>
            <consortium name="EnsemblMetazoa"/>
        </authorList>
    </citation>
    <scope>IDENTIFICATION</scope>
    <source>
        <strain evidence="2">MINIMUS1</strain>
    </source>
</reference>
<sequence>MTSVPMPTSMGDSKTENITKKPAVSRNTTENSLAIAHTFIGRCASGAFCRNRRRPATEIKMNRIST</sequence>
<dbReference type="AlphaFoldDB" id="A0A182WNS4"/>
<name>A0A182WNS4_9DIPT</name>
<dbReference type="Proteomes" id="UP000075920">
    <property type="component" value="Unassembled WGS sequence"/>
</dbReference>
<reference evidence="3" key="1">
    <citation type="submission" date="2013-03" db="EMBL/GenBank/DDBJ databases">
        <title>The Genome Sequence of Anopheles minimus MINIMUS1.</title>
        <authorList>
            <consortium name="The Broad Institute Genomics Platform"/>
            <person name="Neafsey D.E."/>
            <person name="Walton C."/>
            <person name="Walker B."/>
            <person name="Young S.K."/>
            <person name="Zeng Q."/>
            <person name="Gargeya S."/>
            <person name="Fitzgerald M."/>
            <person name="Haas B."/>
            <person name="Abouelleil A."/>
            <person name="Allen A.W."/>
            <person name="Alvarado L."/>
            <person name="Arachchi H.M."/>
            <person name="Berlin A.M."/>
            <person name="Chapman S.B."/>
            <person name="Gainer-Dewar J."/>
            <person name="Goldberg J."/>
            <person name="Griggs A."/>
            <person name="Gujja S."/>
            <person name="Hansen M."/>
            <person name="Howarth C."/>
            <person name="Imamovic A."/>
            <person name="Ireland A."/>
            <person name="Larimer J."/>
            <person name="McCowan C."/>
            <person name="Murphy C."/>
            <person name="Pearson M."/>
            <person name="Poon T.W."/>
            <person name="Priest M."/>
            <person name="Roberts A."/>
            <person name="Saif S."/>
            <person name="Shea T."/>
            <person name="Sisk P."/>
            <person name="Sykes S."/>
            <person name="Wortman J."/>
            <person name="Nusbaum C."/>
            <person name="Birren B."/>
        </authorList>
    </citation>
    <scope>NUCLEOTIDE SEQUENCE [LARGE SCALE GENOMIC DNA]</scope>
    <source>
        <strain evidence="3">MINIMUS1</strain>
    </source>
</reference>
<feature type="compositionally biased region" description="Polar residues" evidence="1">
    <location>
        <begin position="1"/>
        <end position="12"/>
    </location>
</feature>
<dbReference type="EnsemblMetazoa" id="AMIN014351-RA">
    <property type="protein sequence ID" value="AMIN014351-PA"/>
    <property type="gene ID" value="AMIN014351"/>
</dbReference>
<protein>
    <submittedName>
        <fullName evidence="2">Uncharacterized protein</fullName>
    </submittedName>
</protein>
<dbReference type="VEuPathDB" id="VectorBase:AMIN014351"/>
<proteinExistence type="predicted"/>
<evidence type="ECO:0000256" key="1">
    <source>
        <dbReference type="SAM" id="MobiDB-lite"/>
    </source>
</evidence>
<evidence type="ECO:0000313" key="2">
    <source>
        <dbReference type="EnsemblMetazoa" id="AMIN014351-PA"/>
    </source>
</evidence>
<accession>A0A182WNS4</accession>